<dbReference type="Pfam" id="PF00004">
    <property type="entry name" value="AAA"/>
    <property type="match status" value="1"/>
</dbReference>
<protein>
    <recommendedName>
        <fullName evidence="1">AAA+ ATPase domain-containing protein</fullName>
    </recommendedName>
</protein>
<gene>
    <name evidence="2" type="ORF">IWZ03DRAFT_383643</name>
</gene>
<dbReference type="EMBL" id="JBBPHU010000009">
    <property type="protein sequence ID" value="KAK7514013.1"/>
    <property type="molecule type" value="Genomic_DNA"/>
</dbReference>
<dbReference type="SUPFAM" id="SSF52540">
    <property type="entry name" value="P-loop containing nucleoside triphosphate hydrolases"/>
    <property type="match status" value="1"/>
</dbReference>
<dbReference type="PANTHER" id="PTHR46411:SF3">
    <property type="entry name" value="AAA+ ATPASE DOMAIN-CONTAINING PROTEIN"/>
    <property type="match status" value="1"/>
</dbReference>
<dbReference type="Gene3D" id="3.40.50.300">
    <property type="entry name" value="P-loop containing nucleotide triphosphate hydrolases"/>
    <property type="match status" value="1"/>
</dbReference>
<dbReference type="Proteomes" id="UP001363622">
    <property type="component" value="Unassembled WGS sequence"/>
</dbReference>
<reference evidence="2 3" key="1">
    <citation type="submission" date="2024-04" db="EMBL/GenBank/DDBJ databases">
        <title>Phyllosticta paracitricarpa is synonymous to the EU quarantine fungus P. citricarpa based on phylogenomic analyses.</title>
        <authorList>
            <consortium name="Lawrence Berkeley National Laboratory"/>
            <person name="Van Ingen-Buijs V.A."/>
            <person name="Van Westerhoven A.C."/>
            <person name="Haridas S."/>
            <person name="Skiadas P."/>
            <person name="Martin F."/>
            <person name="Groenewald J.Z."/>
            <person name="Crous P.W."/>
            <person name="Seidl M.F."/>
        </authorList>
    </citation>
    <scope>NUCLEOTIDE SEQUENCE [LARGE SCALE GENOMIC DNA]</scope>
    <source>
        <strain evidence="2 3">CBS 123371</strain>
    </source>
</reference>
<keyword evidence="3" id="KW-1185">Reference proteome</keyword>
<name>A0ABR1KG55_9PEZI</name>
<evidence type="ECO:0000313" key="2">
    <source>
        <dbReference type="EMBL" id="KAK7514013.1"/>
    </source>
</evidence>
<dbReference type="InterPro" id="IPR003593">
    <property type="entry name" value="AAA+_ATPase"/>
</dbReference>
<accession>A0ABR1KG55</accession>
<proteinExistence type="predicted"/>
<dbReference type="InterPro" id="IPR003959">
    <property type="entry name" value="ATPase_AAA_core"/>
</dbReference>
<dbReference type="CDD" id="cd19481">
    <property type="entry name" value="RecA-like_protease"/>
    <property type="match status" value="1"/>
</dbReference>
<sequence>MTLSTPYCRSIFPRLSFPTISICASLVATMTDAVVPALFFTNSALLRPKNEGCKRLRNALPSTVFSLVHVGRAPTECQRRQRRVFVIYRRVTEPSTHPQLFLYPPSSPHNPPPTLTTPWTMHHFEPPSFRGPRGGSRGRGQAVIYLPPDGPPSGFMSRYSRLNSMVDPSGASMPMRPLSNGDHINGATESLESSLIGMQAGIKHLYSGKEDKRGKFEWQDTLPDDLKEPVENAETAKWAIVARKIRVYNDPRKVLKLHSVVIQSPLLKKLLEKVLHGYPGVTVTLKRLEFGGLFMPLVHRWSELMTAIDELNPDSEDENERTTREHSLLLKEVLETEFKDVVEATFDMRLNNVTTFEHLWTLFQPNDLIFCRLHGQDATLKVGTSHYGKDPYGNSFLTINCKNVEWDGNRFGTSPKTMTIPSFSGTRKITDLPCYPVGFHQDQEVLHSKLIERGAKFEALAGTHYKAYQGMAWQENHLQKKKDKYNVKGRVMIDTYGWNQFVPDEAVFTAPLSSPGSEEIVEDDLGLDADGMPNGGDFLEEESREASRAPLTEEQKLMTSPIVRGYSLKNKQWLKFFVNSVKEIEWQEDAFESLVLPSNQKELILGFTDAQRRHIDAFDDVIEGKGRGIILLLCGPPGVGKTLTAESVAEEMQAPLVVMSASDLSIDHGLMGVEAKLQRILEMCTMWDAVLLLDEADIFLEERSLHELERNKLVTVFLRVLEYYEGIMFLTTNRVKTFDPAFQSRIHISIEYPELSMESRRKVWENFLAQSTRPHSIKDRELHMLSMMDMNGRQIKNVLKTAQLLAARREDDLDYHHIMQVLEVTQHLHNANMETERARSSIFC</sequence>
<dbReference type="InterPro" id="IPR027417">
    <property type="entry name" value="P-loop_NTPase"/>
</dbReference>
<evidence type="ECO:0000313" key="3">
    <source>
        <dbReference type="Proteomes" id="UP001363622"/>
    </source>
</evidence>
<dbReference type="Pfam" id="PF22942">
    <property type="entry name" value="DUF7025"/>
    <property type="match status" value="1"/>
</dbReference>
<organism evidence="2 3">
    <name type="scientific">Phyllosticta citriasiana</name>
    <dbReference type="NCBI Taxonomy" id="595635"/>
    <lineage>
        <taxon>Eukaryota</taxon>
        <taxon>Fungi</taxon>
        <taxon>Dikarya</taxon>
        <taxon>Ascomycota</taxon>
        <taxon>Pezizomycotina</taxon>
        <taxon>Dothideomycetes</taxon>
        <taxon>Dothideomycetes incertae sedis</taxon>
        <taxon>Botryosphaeriales</taxon>
        <taxon>Phyllostictaceae</taxon>
        <taxon>Phyllosticta</taxon>
    </lineage>
</organism>
<dbReference type="SMART" id="SM00382">
    <property type="entry name" value="AAA"/>
    <property type="match status" value="1"/>
</dbReference>
<evidence type="ECO:0000259" key="1">
    <source>
        <dbReference type="SMART" id="SM00382"/>
    </source>
</evidence>
<dbReference type="PANTHER" id="PTHR46411">
    <property type="entry name" value="FAMILY ATPASE, PUTATIVE-RELATED"/>
    <property type="match status" value="1"/>
</dbReference>
<feature type="domain" description="AAA+ ATPase" evidence="1">
    <location>
        <begin position="627"/>
        <end position="754"/>
    </location>
</feature>
<dbReference type="InterPro" id="IPR054289">
    <property type="entry name" value="DUF7025"/>
</dbReference>
<comment type="caution">
    <text evidence="2">The sequence shown here is derived from an EMBL/GenBank/DDBJ whole genome shotgun (WGS) entry which is preliminary data.</text>
</comment>